<evidence type="ECO:0000313" key="2">
    <source>
        <dbReference type="EMBL" id="QDS74292.1"/>
    </source>
</evidence>
<name>A0A517LF73_9PEZI</name>
<feature type="compositionally biased region" description="Polar residues" evidence="1">
    <location>
        <begin position="273"/>
        <end position="283"/>
    </location>
</feature>
<proteinExistence type="predicted"/>
<feature type="region of interest" description="Disordered" evidence="1">
    <location>
        <begin position="13"/>
        <end position="43"/>
    </location>
</feature>
<accession>A0A517LF73</accession>
<feature type="compositionally biased region" description="Acidic residues" evidence="1">
    <location>
        <begin position="378"/>
        <end position="395"/>
    </location>
</feature>
<dbReference type="Proteomes" id="UP000316270">
    <property type="component" value="Chromosome 11"/>
</dbReference>
<feature type="compositionally biased region" description="Acidic residues" evidence="1">
    <location>
        <begin position="316"/>
        <end position="336"/>
    </location>
</feature>
<dbReference type="STRING" id="50376.A0A517LF73"/>
<feature type="compositionally biased region" description="Basic and acidic residues" evidence="1">
    <location>
        <begin position="162"/>
        <end position="172"/>
    </location>
</feature>
<dbReference type="EMBL" id="CP042195">
    <property type="protein sequence ID" value="QDS74292.1"/>
    <property type="molecule type" value="Genomic_DNA"/>
</dbReference>
<protein>
    <submittedName>
        <fullName evidence="2">Uncharacterized protein</fullName>
    </submittedName>
</protein>
<feature type="region of interest" description="Disordered" evidence="1">
    <location>
        <begin position="158"/>
        <end position="194"/>
    </location>
</feature>
<dbReference type="AlphaFoldDB" id="A0A517LF73"/>
<gene>
    <name evidence="2" type="ORF">FKW77_003732</name>
</gene>
<feature type="compositionally biased region" description="Acidic residues" evidence="1">
    <location>
        <begin position="549"/>
        <end position="558"/>
    </location>
</feature>
<feature type="compositionally biased region" description="Polar residues" evidence="1">
    <location>
        <begin position="244"/>
        <end position="257"/>
    </location>
</feature>
<sequence>MLYLDRLPPSDFLPDLILPDGNRTYTPSPTRGDRTPSPAATPPGIGQPVTYGNSMHNSFVNFSRTSPQAHHRLSIALSDIEEVDSTPRGSRYVEHKPEALASSPTIRENGAMDLVDWKSHSRRLSDGSSSVHSDELENMKWPGFDSAHGADVESVVLEEEEERYRDLPKVADSDDTSMLDDPCLGSRAGEEDDEDLLSKRADMILANAKKRLNVRAQIPIRDNTADFVTSLKEKAQEDRLKRLSVNSLRTPSPFTSSDKQHSDGYYKGASRSADWSQNSSPTAKQDEFSSPYYHSNSEPKSSPPRALDGTDYPESTYEDAEELLGDIKEEPEELDEPSTPSTTMYTERQKVLIGPHDPTPDELGDKDVSHLTAKAPFEDEYPEYEDSIEGDEESLDGQSEYHEALPVPAERHEDRADAFDYEHFFLHSAMGSFVRDRRGSSGSEDSLETTRPSSPPRLASVDHTSEDPQLLHRRGRSTESLSTVKSFATAAEEVNSDDEPENGPDPLDLATDHLFVPQIHAPPSLSPQSATRSARNSRHLKSEVHMPTSDDDSSDLDTDAGYTNSNVTQRPVSALVSSLLEIHNMVAGAEMKESDMELVEGVIKSLKNTCASLQSLAADDYERRVFRRRLDDARRALDG</sequence>
<organism evidence="2 3">
    <name type="scientific">Venturia effusa</name>
    <dbReference type="NCBI Taxonomy" id="50376"/>
    <lineage>
        <taxon>Eukaryota</taxon>
        <taxon>Fungi</taxon>
        <taxon>Dikarya</taxon>
        <taxon>Ascomycota</taxon>
        <taxon>Pezizomycotina</taxon>
        <taxon>Dothideomycetes</taxon>
        <taxon>Pleosporomycetidae</taxon>
        <taxon>Venturiales</taxon>
        <taxon>Venturiaceae</taxon>
        <taxon>Venturia</taxon>
    </lineage>
</organism>
<evidence type="ECO:0000256" key="1">
    <source>
        <dbReference type="SAM" id="MobiDB-lite"/>
    </source>
</evidence>
<reference evidence="2 3" key="1">
    <citation type="submission" date="2019-07" db="EMBL/GenBank/DDBJ databases">
        <title>Finished genome of Venturia effusa.</title>
        <authorList>
            <person name="Young C.A."/>
            <person name="Cox M.P."/>
            <person name="Ganley A.R.D."/>
            <person name="David W.J."/>
        </authorList>
    </citation>
    <scope>NUCLEOTIDE SEQUENCE [LARGE SCALE GENOMIC DNA]</scope>
    <source>
        <strain evidence="3">albino</strain>
    </source>
</reference>
<keyword evidence="3" id="KW-1185">Reference proteome</keyword>
<feature type="region of interest" description="Disordered" evidence="1">
    <location>
        <begin position="236"/>
        <end position="403"/>
    </location>
</feature>
<dbReference type="OrthoDB" id="3438840at2759"/>
<evidence type="ECO:0000313" key="3">
    <source>
        <dbReference type="Proteomes" id="UP000316270"/>
    </source>
</evidence>
<feature type="region of interest" description="Disordered" evidence="1">
    <location>
        <begin position="432"/>
        <end position="565"/>
    </location>
</feature>